<dbReference type="SUPFAM" id="SSF46689">
    <property type="entry name" value="Homeodomain-like"/>
    <property type="match status" value="1"/>
</dbReference>
<feature type="compositionally biased region" description="Polar residues" evidence="1">
    <location>
        <begin position="460"/>
        <end position="481"/>
    </location>
</feature>
<accession>A0ABR4NNA5</accession>
<gene>
    <name evidence="4" type="ORF">RNJ44_02359</name>
</gene>
<sequence length="579" mass="62792">MTTMMPVPVDVAMLKSSVKSESAPPGQEHGEHEQPQQEKQEQSDGSSESDISQTEGGSGAKNPSSWDPEDDILLRHLKEIKNLGWKEIALYFENRTPNACQFRWRRLKSGNLKSNRTATVDVSDYPVVVKKLTEEEITGNSNTSKNKSNNPNTNTNTSTSGNVNGNVNGNGNGNGNTTNKKTPGQHNNNNNVGSNTAGNNSSFAGTNGKTAGLHFPIIPLSRRTSIASISGSVINSAGSSVSSAAATVSNQRSHTSLAKNKFPKVRSFSHSVGPSAQQLQALKSMKFKEPRFKDVNGSAINDENESENVGFIPKIIVKSRRSSFTHPPVPINNGNSSTNLNTIPAGSGLSISPPSNSSLSNSMNGGHYLQNGSFSSNLANALNTTLVTSKSRKSSFSINSRRSSFNISSNTTSRRPSIISAPNSMQNSFVLNHTNSANILHPATPKGQKKSPNKRDSIPLQPTISGSPNTNSNFTESPVNPFTASAFKDQYTNHPEFSSAFQQENPERVSQSHENMEPKSVTPSAAVHYKQLPWSFEEDQLLTENRLRNLSLTELSILLPNRSENEIKWRLDSFSRNVL</sequence>
<feature type="domain" description="Myb-like" evidence="2">
    <location>
        <begin position="58"/>
        <end position="108"/>
    </location>
</feature>
<dbReference type="InterPro" id="IPR009057">
    <property type="entry name" value="Homeodomain-like_sf"/>
</dbReference>
<dbReference type="SMART" id="SM00717">
    <property type="entry name" value="SANT"/>
    <property type="match status" value="2"/>
</dbReference>
<feature type="region of interest" description="Disordered" evidence="1">
    <location>
        <begin position="1"/>
        <end position="67"/>
    </location>
</feature>
<evidence type="ECO:0000313" key="5">
    <source>
        <dbReference type="Proteomes" id="UP001623330"/>
    </source>
</evidence>
<feature type="region of interest" description="Disordered" evidence="1">
    <location>
        <begin position="136"/>
        <end position="205"/>
    </location>
</feature>
<dbReference type="CDD" id="cd00167">
    <property type="entry name" value="SANT"/>
    <property type="match status" value="1"/>
</dbReference>
<evidence type="ECO:0000259" key="3">
    <source>
        <dbReference type="PROSITE" id="PS51294"/>
    </source>
</evidence>
<evidence type="ECO:0000259" key="2">
    <source>
        <dbReference type="PROSITE" id="PS50090"/>
    </source>
</evidence>
<evidence type="ECO:0008006" key="6">
    <source>
        <dbReference type="Google" id="ProtNLM"/>
    </source>
</evidence>
<dbReference type="InterPro" id="IPR001005">
    <property type="entry name" value="SANT/Myb"/>
</dbReference>
<feature type="compositionally biased region" description="Basic and acidic residues" evidence="1">
    <location>
        <begin position="505"/>
        <end position="517"/>
    </location>
</feature>
<dbReference type="Pfam" id="PF13921">
    <property type="entry name" value="Myb_DNA-bind_6"/>
    <property type="match status" value="1"/>
</dbReference>
<feature type="compositionally biased region" description="Low complexity" evidence="1">
    <location>
        <begin position="138"/>
        <end position="167"/>
    </location>
</feature>
<feature type="region of interest" description="Disordered" evidence="1">
    <location>
        <begin position="501"/>
        <end position="524"/>
    </location>
</feature>
<proteinExistence type="predicted"/>
<evidence type="ECO:0000256" key="1">
    <source>
        <dbReference type="SAM" id="MobiDB-lite"/>
    </source>
</evidence>
<name>A0ABR4NNA5_9SACH</name>
<dbReference type="Gene3D" id="1.10.10.60">
    <property type="entry name" value="Homeodomain-like"/>
    <property type="match status" value="1"/>
</dbReference>
<feature type="compositionally biased region" description="Basic and acidic residues" evidence="1">
    <location>
        <begin position="28"/>
        <end position="42"/>
    </location>
</feature>
<feature type="domain" description="HTH myb-type" evidence="3">
    <location>
        <begin position="65"/>
        <end position="112"/>
    </location>
</feature>
<protein>
    <recommendedName>
        <fullName evidence="6">Transcriptional regulatory protein DOT6</fullName>
    </recommendedName>
</protein>
<reference evidence="4 5" key="1">
    <citation type="submission" date="2024-05" db="EMBL/GenBank/DDBJ databases">
        <title>Long read based assembly of the Candida bracarensis genome reveals expanded adhesin content.</title>
        <authorList>
            <person name="Marcet-Houben M."/>
            <person name="Ksiezopolska E."/>
            <person name="Gabaldon T."/>
        </authorList>
    </citation>
    <scope>NUCLEOTIDE SEQUENCE [LARGE SCALE GENOMIC DNA]</scope>
    <source>
        <strain evidence="4 5">CBM6</strain>
    </source>
</reference>
<comment type="caution">
    <text evidence="4">The sequence shown here is derived from an EMBL/GenBank/DDBJ whole genome shotgun (WGS) entry which is preliminary data.</text>
</comment>
<dbReference type="Proteomes" id="UP001623330">
    <property type="component" value="Unassembled WGS sequence"/>
</dbReference>
<feature type="compositionally biased region" description="Polar residues" evidence="1">
    <location>
        <begin position="43"/>
        <end position="65"/>
    </location>
</feature>
<feature type="compositionally biased region" description="Low complexity" evidence="1">
    <location>
        <begin position="175"/>
        <end position="202"/>
    </location>
</feature>
<organism evidence="4 5">
    <name type="scientific">Nakaseomyces bracarensis</name>
    <dbReference type="NCBI Taxonomy" id="273131"/>
    <lineage>
        <taxon>Eukaryota</taxon>
        <taxon>Fungi</taxon>
        <taxon>Dikarya</taxon>
        <taxon>Ascomycota</taxon>
        <taxon>Saccharomycotina</taxon>
        <taxon>Saccharomycetes</taxon>
        <taxon>Saccharomycetales</taxon>
        <taxon>Saccharomycetaceae</taxon>
        <taxon>Nakaseomyces</taxon>
    </lineage>
</organism>
<dbReference type="InterPro" id="IPR017930">
    <property type="entry name" value="Myb_dom"/>
</dbReference>
<dbReference type="EMBL" id="JBEVYD010000012">
    <property type="protein sequence ID" value="KAL3229272.1"/>
    <property type="molecule type" value="Genomic_DNA"/>
</dbReference>
<evidence type="ECO:0000313" key="4">
    <source>
        <dbReference type="EMBL" id="KAL3229272.1"/>
    </source>
</evidence>
<dbReference type="PROSITE" id="PS50090">
    <property type="entry name" value="MYB_LIKE"/>
    <property type="match status" value="1"/>
</dbReference>
<dbReference type="PROSITE" id="PS51294">
    <property type="entry name" value="HTH_MYB"/>
    <property type="match status" value="1"/>
</dbReference>
<feature type="region of interest" description="Disordered" evidence="1">
    <location>
        <begin position="438"/>
        <end position="481"/>
    </location>
</feature>
<keyword evidence="5" id="KW-1185">Reference proteome</keyword>